<evidence type="ECO:0000313" key="2">
    <source>
        <dbReference type="Proteomes" id="UP000650533"/>
    </source>
</evidence>
<name>A0A8H8NUW4_9AGAM</name>
<dbReference type="RefSeq" id="XP_043180743.1">
    <property type="nucleotide sequence ID" value="XM_043325311.1"/>
</dbReference>
<dbReference type="KEGG" id="rsx:RhiXN_05495"/>
<accession>A0A8H8NUW4</accession>
<dbReference type="EMBL" id="CP059663">
    <property type="protein sequence ID" value="QRW20506.1"/>
    <property type="molecule type" value="Genomic_DNA"/>
</dbReference>
<organism evidence="1 2">
    <name type="scientific">Rhizoctonia solani</name>
    <dbReference type="NCBI Taxonomy" id="456999"/>
    <lineage>
        <taxon>Eukaryota</taxon>
        <taxon>Fungi</taxon>
        <taxon>Dikarya</taxon>
        <taxon>Basidiomycota</taxon>
        <taxon>Agaricomycotina</taxon>
        <taxon>Agaricomycetes</taxon>
        <taxon>Cantharellales</taxon>
        <taxon>Ceratobasidiaceae</taxon>
        <taxon>Rhizoctonia</taxon>
    </lineage>
</organism>
<sequence length="74" mass="8569">MYQVMTYWQTLRKIGNGHPWAKFTVCWTVSGSIMLNLDNLPVITYWKTLRKIGGGHPWAKFTVHWTVSGSIMLN</sequence>
<evidence type="ECO:0000313" key="1">
    <source>
        <dbReference type="EMBL" id="QRW20506.1"/>
    </source>
</evidence>
<protein>
    <submittedName>
        <fullName evidence="1">Uncharacterized protein</fullName>
    </submittedName>
</protein>
<dbReference type="GeneID" id="67027774"/>
<proteinExistence type="predicted"/>
<dbReference type="AlphaFoldDB" id="A0A8H8NUW4"/>
<gene>
    <name evidence="1" type="ORF">RhiXN_05495</name>
</gene>
<dbReference type="Proteomes" id="UP000650533">
    <property type="component" value="Chromosome 6"/>
</dbReference>
<reference evidence="1" key="1">
    <citation type="submission" date="2020-05" db="EMBL/GenBank/DDBJ databases">
        <title>Evolutionary and genomic comparisons of hybrid uninucleate and nonhybrid Rhizoctonia fungi.</title>
        <authorList>
            <person name="Li C."/>
            <person name="Chen X."/>
        </authorList>
    </citation>
    <scope>NUCLEOTIDE SEQUENCE</scope>
    <source>
        <strain evidence="1">AG-1 IA</strain>
    </source>
</reference>